<gene>
    <name evidence="3" type="ORF">DSM104440_00334</name>
</gene>
<reference evidence="3 4" key="1">
    <citation type="submission" date="2020-04" db="EMBL/GenBank/DDBJ databases">
        <title>Usitatibacter rugosus gen. nov., sp. nov. and Usitatibacter palustris sp. nov., novel members of Usitatibacteraceae fam. nov. within the order Nitrosomonadales isolated from soil.</title>
        <authorList>
            <person name="Huber K.J."/>
            <person name="Neumann-Schaal M."/>
            <person name="Geppert A."/>
            <person name="Luckner M."/>
            <person name="Wanner G."/>
            <person name="Overmann J."/>
        </authorList>
    </citation>
    <scope>NUCLEOTIDE SEQUENCE [LARGE SCALE GENOMIC DNA]</scope>
    <source>
        <strain evidence="3 4">Swamp67</strain>
    </source>
</reference>
<dbReference type="PANTHER" id="PTHR42997:SF1">
    <property type="entry name" value="AP-4-A PHOSPHORYLASE"/>
    <property type="match status" value="1"/>
</dbReference>
<protein>
    <recommendedName>
        <fullName evidence="2">HIT domain-containing protein</fullName>
    </recommendedName>
</protein>
<evidence type="ECO:0000259" key="2">
    <source>
        <dbReference type="PROSITE" id="PS51084"/>
    </source>
</evidence>
<dbReference type="InterPro" id="IPR036265">
    <property type="entry name" value="HIT-like_sf"/>
</dbReference>
<proteinExistence type="predicted"/>
<dbReference type="InterPro" id="IPR052908">
    <property type="entry name" value="AP-4-A_phosphorylase"/>
</dbReference>
<dbReference type="InParanoid" id="A0A6M4H254"/>
<dbReference type="Proteomes" id="UP000503096">
    <property type="component" value="Chromosome"/>
</dbReference>
<dbReference type="EMBL" id="CP053073">
    <property type="protein sequence ID" value="QJR13550.1"/>
    <property type="molecule type" value="Genomic_DNA"/>
</dbReference>
<feature type="domain" description="HIT" evidence="2">
    <location>
        <begin position="1"/>
        <end position="109"/>
    </location>
</feature>
<dbReference type="KEGG" id="upl:DSM104440_00334"/>
<feature type="short sequence motif" description="Histidine triad motif" evidence="1">
    <location>
        <begin position="94"/>
        <end position="98"/>
    </location>
</feature>
<dbReference type="SUPFAM" id="SSF54197">
    <property type="entry name" value="HIT-like"/>
    <property type="match status" value="1"/>
</dbReference>
<name>A0A6M4H254_9PROT</name>
<evidence type="ECO:0000313" key="4">
    <source>
        <dbReference type="Proteomes" id="UP000503096"/>
    </source>
</evidence>
<sequence>MEQPGKCELCVPQSVLSENALAYMRTDNHPMSRGHVLVIPKRHVVDFFDMTHEEQVAVLELLRKAHGLAAAEHSPDGFNIGVNIGQAAGQSRMHVHVHLIPRYTGDVPDPKGGVRCVLAGSRPA</sequence>
<keyword evidence="4" id="KW-1185">Reference proteome</keyword>
<evidence type="ECO:0000313" key="3">
    <source>
        <dbReference type="EMBL" id="QJR13550.1"/>
    </source>
</evidence>
<dbReference type="Gene3D" id="3.30.428.10">
    <property type="entry name" value="HIT-like"/>
    <property type="match status" value="1"/>
</dbReference>
<evidence type="ECO:0000256" key="1">
    <source>
        <dbReference type="PROSITE-ProRule" id="PRU00464"/>
    </source>
</evidence>
<dbReference type="PROSITE" id="PS51084">
    <property type="entry name" value="HIT_2"/>
    <property type="match status" value="1"/>
</dbReference>
<organism evidence="3 4">
    <name type="scientific">Usitatibacter palustris</name>
    <dbReference type="NCBI Taxonomy" id="2732487"/>
    <lineage>
        <taxon>Bacteria</taxon>
        <taxon>Pseudomonadati</taxon>
        <taxon>Pseudomonadota</taxon>
        <taxon>Betaproteobacteria</taxon>
        <taxon>Nitrosomonadales</taxon>
        <taxon>Usitatibacteraceae</taxon>
        <taxon>Usitatibacter</taxon>
    </lineage>
</organism>
<dbReference type="PANTHER" id="PTHR42997">
    <property type="entry name" value="HIT FAMILY HYDROLASE"/>
    <property type="match status" value="1"/>
</dbReference>
<dbReference type="AlphaFoldDB" id="A0A6M4H254"/>
<accession>A0A6M4H254</accession>
<dbReference type="Pfam" id="PF01230">
    <property type="entry name" value="HIT"/>
    <property type="match status" value="1"/>
</dbReference>
<dbReference type="InterPro" id="IPR011146">
    <property type="entry name" value="HIT-like"/>
</dbReference>
<dbReference type="GO" id="GO:0003824">
    <property type="term" value="F:catalytic activity"/>
    <property type="evidence" value="ECO:0007669"/>
    <property type="project" value="InterPro"/>
</dbReference>